<comment type="caution">
    <text evidence="2">The sequence shown here is derived from an EMBL/GenBank/DDBJ whole genome shotgun (WGS) entry which is preliminary data.</text>
</comment>
<dbReference type="Proteomes" id="UP000608890">
    <property type="component" value="Unassembled WGS sequence"/>
</dbReference>
<proteinExistence type="predicted"/>
<accession>A0A917X0C6</accession>
<feature type="domain" description="HTH cro/C1-type" evidence="1">
    <location>
        <begin position="23"/>
        <end position="77"/>
    </location>
</feature>
<protein>
    <submittedName>
        <fullName evidence="2">Transcriptional regulator</fullName>
    </submittedName>
</protein>
<dbReference type="SUPFAM" id="SSF47413">
    <property type="entry name" value="lambda repressor-like DNA-binding domains"/>
    <property type="match status" value="1"/>
</dbReference>
<gene>
    <name evidence="2" type="ORF">GCM10011608_33810</name>
</gene>
<dbReference type="GO" id="GO:0003677">
    <property type="term" value="F:DNA binding"/>
    <property type="evidence" value="ECO:0007669"/>
    <property type="project" value="InterPro"/>
</dbReference>
<organism evidence="2 3">
    <name type="scientific">Micromonospora sonchi</name>
    <dbReference type="NCBI Taxonomy" id="1763543"/>
    <lineage>
        <taxon>Bacteria</taxon>
        <taxon>Bacillati</taxon>
        <taxon>Actinomycetota</taxon>
        <taxon>Actinomycetes</taxon>
        <taxon>Micromonosporales</taxon>
        <taxon>Micromonosporaceae</taxon>
        <taxon>Micromonospora</taxon>
    </lineage>
</organism>
<reference evidence="2" key="2">
    <citation type="submission" date="2020-09" db="EMBL/GenBank/DDBJ databases">
        <authorList>
            <person name="Sun Q."/>
            <person name="Zhou Y."/>
        </authorList>
    </citation>
    <scope>NUCLEOTIDE SEQUENCE</scope>
    <source>
        <strain evidence="2">CGMCC 4.7312</strain>
    </source>
</reference>
<name>A0A917X0C6_9ACTN</name>
<keyword evidence="3" id="KW-1185">Reference proteome</keyword>
<dbReference type="EMBL" id="BMNB01000014">
    <property type="protein sequence ID" value="GGM46289.1"/>
    <property type="molecule type" value="Genomic_DNA"/>
</dbReference>
<reference evidence="2" key="1">
    <citation type="journal article" date="2014" name="Int. J. Syst. Evol. Microbiol.">
        <title>Complete genome sequence of Corynebacterium casei LMG S-19264T (=DSM 44701T), isolated from a smear-ripened cheese.</title>
        <authorList>
            <consortium name="US DOE Joint Genome Institute (JGI-PGF)"/>
            <person name="Walter F."/>
            <person name="Albersmeier A."/>
            <person name="Kalinowski J."/>
            <person name="Ruckert C."/>
        </authorList>
    </citation>
    <scope>NUCLEOTIDE SEQUENCE</scope>
    <source>
        <strain evidence="2">CGMCC 4.7312</strain>
    </source>
</reference>
<dbReference type="Pfam" id="PF13560">
    <property type="entry name" value="HTH_31"/>
    <property type="match status" value="1"/>
</dbReference>
<dbReference type="Gene3D" id="1.10.260.40">
    <property type="entry name" value="lambda repressor-like DNA-binding domains"/>
    <property type="match status" value="1"/>
</dbReference>
<dbReference type="SMART" id="SM00530">
    <property type="entry name" value="HTH_XRE"/>
    <property type="match status" value="1"/>
</dbReference>
<sequence>MQNHYMPRFTPATPRSRRLGRELRKLREAKGLTGEETANLIRCSTSRISRIESGEIKLRAGDVMELLVTYGVRIDEEPGTSLLELARDLREEGWWQRIGGKYATYIAYETEAADLKNFEPMLVPGLLQTERYAREVNIIGRETDPETVDQRVAARMTRQEVLHRQPTPLRLHAILSEASLRTEVGGPDVLREQLHHLVKVSQLPNITIQVLRFEAGAHLADSSGFVLLSFEQDDPPLGYIETLAGELFLESSRDLARLSAAYDNLRMLARSPAESIKFIKELSEHGA</sequence>
<dbReference type="InterPro" id="IPR001387">
    <property type="entry name" value="Cro/C1-type_HTH"/>
</dbReference>
<dbReference type="Pfam" id="PF19054">
    <property type="entry name" value="DUF5753"/>
    <property type="match status" value="1"/>
</dbReference>
<dbReference type="AlphaFoldDB" id="A0A917X0C6"/>
<evidence type="ECO:0000259" key="1">
    <source>
        <dbReference type="PROSITE" id="PS50943"/>
    </source>
</evidence>
<dbReference type="InterPro" id="IPR043917">
    <property type="entry name" value="DUF5753"/>
</dbReference>
<dbReference type="PROSITE" id="PS50943">
    <property type="entry name" value="HTH_CROC1"/>
    <property type="match status" value="1"/>
</dbReference>
<evidence type="ECO:0000313" key="2">
    <source>
        <dbReference type="EMBL" id="GGM46289.1"/>
    </source>
</evidence>
<dbReference type="CDD" id="cd00093">
    <property type="entry name" value="HTH_XRE"/>
    <property type="match status" value="1"/>
</dbReference>
<dbReference type="InterPro" id="IPR010982">
    <property type="entry name" value="Lambda_DNA-bd_dom_sf"/>
</dbReference>
<evidence type="ECO:0000313" key="3">
    <source>
        <dbReference type="Proteomes" id="UP000608890"/>
    </source>
</evidence>